<reference evidence="1" key="1">
    <citation type="submission" date="2016-06" db="UniProtKB">
        <authorList>
            <consortium name="WormBaseParasite"/>
        </authorList>
    </citation>
    <scope>IDENTIFICATION</scope>
</reference>
<organism evidence="1">
    <name type="scientific">Schistosoma curassoni</name>
    <dbReference type="NCBI Taxonomy" id="6186"/>
    <lineage>
        <taxon>Eukaryota</taxon>
        <taxon>Metazoa</taxon>
        <taxon>Spiralia</taxon>
        <taxon>Lophotrochozoa</taxon>
        <taxon>Platyhelminthes</taxon>
        <taxon>Trematoda</taxon>
        <taxon>Digenea</taxon>
        <taxon>Strigeidida</taxon>
        <taxon>Schistosomatoidea</taxon>
        <taxon>Schistosomatidae</taxon>
        <taxon>Schistosoma</taxon>
    </lineage>
</organism>
<evidence type="ECO:0000313" key="1">
    <source>
        <dbReference type="WBParaSite" id="SCUD_0000170601-mRNA-1"/>
    </source>
</evidence>
<protein>
    <submittedName>
        <fullName evidence="1">Uncharacterized protein</fullName>
    </submittedName>
</protein>
<name>A0A183JG86_9TREM</name>
<accession>A0A183JG86</accession>
<dbReference type="WBParaSite" id="SCUD_0000170601-mRNA-1">
    <property type="protein sequence ID" value="SCUD_0000170601-mRNA-1"/>
    <property type="gene ID" value="SCUD_0000170601"/>
</dbReference>
<proteinExistence type="predicted"/>
<sequence>MNNLFVSSFPMIHILLNFVEQPFEPFVLHHTKLHSVQVNSQLSNDILCLHQIHFHQHI</sequence>
<dbReference type="AlphaFoldDB" id="A0A183JG86"/>